<dbReference type="KEGG" id="mmob:F6R98_11595"/>
<sequence>MEKKYNHLSAEDRAAIMLMKSDGHSLRAMALRLQRSPSTISRELLRNPVKSGSYCAGTAGIRARQLRHMARKPRKLLPDSLLFGVVDYFLHEGWSPEQISGTLKRVYAEQGALTVSHETIYTALYAFPRGELRSELLSCLRQSHTGRRPRARGTDRRGQIPDMNSLHVRPPEIEDRLVPGHWEGDLIKGSGNRSSVGTLVERSSRLVMLAAMTSGTAEAALEGFSNALNRVHEPMRKTMTYDQGKEMSCHKTLSERAGITIYFADPHSPWQRGSNENTNGLLRQYLPKGTDLSTYSQEQLDEIAYRLNTRPRKILGFRTPLEVYAEFLHNCQKDEAMCESTTVALGI</sequence>
<name>A0A5Q0BFD1_9GAMM</name>
<feature type="domain" description="Integrase catalytic" evidence="7">
    <location>
        <begin position="175"/>
        <end position="328"/>
    </location>
</feature>
<dbReference type="KEGG" id="mmob:F6R98_05985"/>
<evidence type="ECO:0000256" key="5">
    <source>
        <dbReference type="ARBA" id="ARBA00023172"/>
    </source>
</evidence>
<dbReference type="PROSITE" id="PS01043">
    <property type="entry name" value="TRANSPOSASE_IS30"/>
    <property type="match status" value="1"/>
</dbReference>
<evidence type="ECO:0000313" key="10">
    <source>
        <dbReference type="EMBL" id="QFY42113.1"/>
    </source>
</evidence>
<organism evidence="11 17">
    <name type="scientific">Candidatus Methylospira mobilis</name>
    <dbReference type="NCBI Taxonomy" id="1808979"/>
    <lineage>
        <taxon>Bacteria</taxon>
        <taxon>Pseudomonadati</taxon>
        <taxon>Pseudomonadota</taxon>
        <taxon>Gammaproteobacteria</taxon>
        <taxon>Methylococcales</taxon>
        <taxon>Methylococcaceae</taxon>
        <taxon>Candidatus Methylospira</taxon>
    </lineage>
</organism>
<dbReference type="Pfam" id="PF13936">
    <property type="entry name" value="HTH_38"/>
    <property type="match status" value="1"/>
</dbReference>
<evidence type="ECO:0000313" key="8">
    <source>
        <dbReference type="EMBL" id="QFY41544.1"/>
    </source>
</evidence>
<dbReference type="EMBL" id="CP044205">
    <property type="protein sequence ID" value="QFY43225.1"/>
    <property type="molecule type" value="Genomic_DNA"/>
</dbReference>
<dbReference type="InterPro" id="IPR051917">
    <property type="entry name" value="Transposase-Integrase"/>
</dbReference>
<dbReference type="PANTHER" id="PTHR10948">
    <property type="entry name" value="TRANSPOSASE"/>
    <property type="match status" value="1"/>
</dbReference>
<evidence type="ECO:0000259" key="7">
    <source>
        <dbReference type="PROSITE" id="PS50994"/>
    </source>
</evidence>
<keyword evidence="3" id="KW-0815">Transposition</keyword>
<gene>
    <name evidence="8" type="ORF">F6R98_01990</name>
    <name evidence="9" type="ORF">F6R98_03495</name>
    <name evidence="10" type="ORF">F6R98_05285</name>
    <name evidence="11" type="ORF">F6R98_05985</name>
    <name evidence="12" type="ORF">F6R98_10720</name>
    <name evidence="13" type="ORF">F6R98_11595</name>
    <name evidence="14" type="ORF">F6R98_11835</name>
    <name evidence="15" type="ORF">F6R98_12820</name>
    <name evidence="16" type="ORF">F6R98_17795</name>
</gene>
<dbReference type="Gene3D" id="3.30.420.10">
    <property type="entry name" value="Ribonuclease H-like superfamily/Ribonuclease H"/>
    <property type="match status" value="1"/>
</dbReference>
<dbReference type="GO" id="GO:0004803">
    <property type="term" value="F:transposase activity"/>
    <property type="evidence" value="ECO:0007669"/>
    <property type="project" value="InterPro"/>
</dbReference>
<dbReference type="OrthoDB" id="5574431at2"/>
<evidence type="ECO:0000313" key="17">
    <source>
        <dbReference type="Proteomes" id="UP000325755"/>
    </source>
</evidence>
<dbReference type="GO" id="GO:0015074">
    <property type="term" value="P:DNA integration"/>
    <property type="evidence" value="ECO:0007669"/>
    <property type="project" value="InterPro"/>
</dbReference>
<dbReference type="RefSeq" id="WP_153247527.1">
    <property type="nucleotide sequence ID" value="NZ_CP044205.1"/>
</dbReference>
<dbReference type="EMBL" id="CP044205">
    <property type="protein sequence ID" value="QFY41807.1"/>
    <property type="molecule type" value="Genomic_DNA"/>
</dbReference>
<dbReference type="InParanoid" id="A0A5Q0BFD1"/>
<evidence type="ECO:0000313" key="15">
    <source>
        <dbReference type="EMBL" id="QFY43388.1"/>
    </source>
</evidence>
<dbReference type="GO" id="GO:0003677">
    <property type="term" value="F:DNA binding"/>
    <property type="evidence" value="ECO:0007669"/>
    <property type="project" value="UniProtKB-KW"/>
</dbReference>
<evidence type="ECO:0000313" key="13">
    <source>
        <dbReference type="EMBL" id="QFY43183.1"/>
    </source>
</evidence>
<dbReference type="InterPro" id="IPR025246">
    <property type="entry name" value="IS30-like_HTH"/>
</dbReference>
<dbReference type="EMBL" id="CP044205">
    <property type="protein sequence ID" value="QFY44258.1"/>
    <property type="molecule type" value="Genomic_DNA"/>
</dbReference>
<evidence type="ECO:0000313" key="12">
    <source>
        <dbReference type="EMBL" id="QFY43030.1"/>
    </source>
</evidence>
<dbReference type="KEGG" id="mmob:F6R98_05285"/>
<dbReference type="NCBIfam" id="NF033563">
    <property type="entry name" value="transpos_IS30"/>
    <property type="match status" value="1"/>
</dbReference>
<keyword evidence="5" id="KW-0233">DNA recombination</keyword>
<dbReference type="EMBL" id="CP044205">
    <property type="protein sequence ID" value="QFY41544.1"/>
    <property type="molecule type" value="Genomic_DNA"/>
</dbReference>
<dbReference type="EMBL" id="CP044205">
    <property type="protein sequence ID" value="QFY42229.1"/>
    <property type="molecule type" value="Genomic_DNA"/>
</dbReference>
<dbReference type="KEGG" id="mmob:F6R98_10720"/>
<reference evidence="11 17" key="1">
    <citation type="submission" date="2019-09" db="EMBL/GenBank/DDBJ databases">
        <title>Ecophysiology of the spiral-shaped methanotroph Methylospira mobilis as revealed by the complete genome sequence.</title>
        <authorList>
            <person name="Oshkin I.Y."/>
            <person name="Dedysh S.N."/>
            <person name="Miroshnikov K."/>
            <person name="Danilova O.V."/>
            <person name="Hakobyan A."/>
            <person name="Liesack W."/>
        </authorList>
    </citation>
    <scope>NUCLEOTIDE SEQUENCE [LARGE SCALE GENOMIC DNA]</scope>
    <source>
        <strain evidence="11 17">Shm1</strain>
    </source>
</reference>
<dbReference type="EMBL" id="CP044205">
    <property type="protein sequence ID" value="QFY43030.1"/>
    <property type="molecule type" value="Genomic_DNA"/>
</dbReference>
<keyword evidence="17" id="KW-1185">Reference proteome</keyword>
<dbReference type="InterPro" id="IPR001584">
    <property type="entry name" value="Integrase_cat-core"/>
</dbReference>
<dbReference type="KEGG" id="mmob:F6R98_17795"/>
<evidence type="ECO:0000256" key="3">
    <source>
        <dbReference type="ARBA" id="ARBA00022578"/>
    </source>
</evidence>
<evidence type="ECO:0000313" key="14">
    <source>
        <dbReference type="EMBL" id="QFY43225.1"/>
    </source>
</evidence>
<dbReference type="KEGG" id="mmob:F6R98_11835"/>
<evidence type="ECO:0000256" key="4">
    <source>
        <dbReference type="ARBA" id="ARBA00023125"/>
    </source>
</evidence>
<dbReference type="InterPro" id="IPR036397">
    <property type="entry name" value="RNaseH_sf"/>
</dbReference>
<evidence type="ECO:0000256" key="1">
    <source>
        <dbReference type="ARBA" id="ARBA00002190"/>
    </source>
</evidence>
<evidence type="ECO:0000256" key="2">
    <source>
        <dbReference type="ARBA" id="ARBA00006363"/>
    </source>
</evidence>
<dbReference type="InterPro" id="IPR001598">
    <property type="entry name" value="Transposase_IS30_CS"/>
</dbReference>
<dbReference type="PROSITE" id="PS50994">
    <property type="entry name" value="INTEGRASE"/>
    <property type="match status" value="1"/>
</dbReference>
<dbReference type="KEGG" id="mmob:F6R98_03495"/>
<dbReference type="InterPro" id="IPR012337">
    <property type="entry name" value="RNaseH-like_sf"/>
</dbReference>
<evidence type="ECO:0000256" key="6">
    <source>
        <dbReference type="SAM" id="MobiDB-lite"/>
    </source>
</evidence>
<dbReference type="SUPFAM" id="SSF53098">
    <property type="entry name" value="Ribonuclease H-like"/>
    <property type="match status" value="1"/>
</dbReference>
<dbReference type="EMBL" id="CP044205">
    <property type="protein sequence ID" value="QFY43183.1"/>
    <property type="molecule type" value="Genomic_DNA"/>
</dbReference>
<dbReference type="FunCoup" id="A0A5Q0BFD1">
    <property type="interactions" value="16"/>
</dbReference>
<dbReference type="InterPro" id="IPR053392">
    <property type="entry name" value="Transposase_IS30-like"/>
</dbReference>
<dbReference type="AlphaFoldDB" id="A0A5Q0BFD1"/>
<dbReference type="KEGG" id="mmob:F6R98_01990"/>
<dbReference type="EMBL" id="CP044205">
    <property type="protein sequence ID" value="QFY42113.1"/>
    <property type="molecule type" value="Genomic_DNA"/>
</dbReference>
<dbReference type="PANTHER" id="PTHR10948:SF23">
    <property type="entry name" value="TRANSPOSASE INSI FOR INSERTION SEQUENCE ELEMENT IS30A-RELATED"/>
    <property type="match status" value="1"/>
</dbReference>
<keyword evidence="4" id="KW-0238">DNA-binding</keyword>
<evidence type="ECO:0000313" key="16">
    <source>
        <dbReference type="EMBL" id="QFY44258.1"/>
    </source>
</evidence>
<protein>
    <submittedName>
        <fullName evidence="11">IS30 family transposase</fullName>
    </submittedName>
</protein>
<comment type="function">
    <text evidence="1">Required for the transposition of the insertion element.</text>
</comment>
<proteinExistence type="inferred from homology"/>
<dbReference type="Gene3D" id="1.10.10.60">
    <property type="entry name" value="Homeodomain-like"/>
    <property type="match status" value="1"/>
</dbReference>
<feature type="region of interest" description="Disordered" evidence="6">
    <location>
        <begin position="143"/>
        <end position="166"/>
    </location>
</feature>
<evidence type="ECO:0000313" key="9">
    <source>
        <dbReference type="EMBL" id="QFY41807.1"/>
    </source>
</evidence>
<dbReference type="Pfam" id="PF00665">
    <property type="entry name" value="rve"/>
    <property type="match status" value="1"/>
</dbReference>
<accession>A0A5Q0BFD1</accession>
<dbReference type="KEGG" id="mmob:F6R98_12820"/>
<evidence type="ECO:0000313" key="11">
    <source>
        <dbReference type="EMBL" id="QFY42229.1"/>
    </source>
</evidence>
<dbReference type="EMBL" id="CP044205">
    <property type="protein sequence ID" value="QFY43388.1"/>
    <property type="molecule type" value="Genomic_DNA"/>
</dbReference>
<dbReference type="GO" id="GO:0005829">
    <property type="term" value="C:cytosol"/>
    <property type="evidence" value="ECO:0007669"/>
    <property type="project" value="TreeGrafter"/>
</dbReference>
<comment type="similarity">
    <text evidence="2">Belongs to the transposase IS30 family.</text>
</comment>
<dbReference type="GO" id="GO:0006313">
    <property type="term" value="P:DNA transposition"/>
    <property type="evidence" value="ECO:0007669"/>
    <property type="project" value="InterPro"/>
</dbReference>
<dbReference type="Proteomes" id="UP000325755">
    <property type="component" value="Chromosome"/>
</dbReference>